<reference evidence="5" key="1">
    <citation type="journal article" date="2023" name="Insect Mol. Biol.">
        <title>Genome sequencing provides insights into the evolution of gene families encoding plant cell wall-degrading enzymes in longhorned beetles.</title>
        <authorList>
            <person name="Shin N.R."/>
            <person name="Okamura Y."/>
            <person name="Kirsch R."/>
            <person name="Pauchet Y."/>
        </authorList>
    </citation>
    <scope>NUCLEOTIDE SEQUENCE</scope>
    <source>
        <strain evidence="5">MMC_N1</strain>
    </source>
</reference>
<dbReference type="PANTHER" id="PTHR11136">
    <property type="entry name" value="FOLYLPOLYGLUTAMATE SYNTHASE-RELATED"/>
    <property type="match status" value="1"/>
</dbReference>
<evidence type="ECO:0000256" key="1">
    <source>
        <dbReference type="ARBA" id="ARBA00008276"/>
    </source>
</evidence>
<dbReference type="NCBIfam" id="TIGR01499">
    <property type="entry name" value="folC"/>
    <property type="match status" value="1"/>
</dbReference>
<dbReference type="PROSITE" id="PS01011">
    <property type="entry name" value="FOLYLPOLYGLU_SYNT_1"/>
    <property type="match status" value="1"/>
</dbReference>
<name>A0ABQ9K7Z9_9CUCU</name>
<keyword evidence="3" id="KW-0547">Nucleotide-binding</keyword>
<gene>
    <name evidence="5" type="ORF">NQ317_015153</name>
</gene>
<evidence type="ECO:0000313" key="5">
    <source>
        <dbReference type="EMBL" id="KAJ8985657.1"/>
    </source>
</evidence>
<accession>A0ABQ9K7Z9</accession>
<dbReference type="InterPro" id="IPR018109">
    <property type="entry name" value="Folylpolyglutamate_synth_CS"/>
</dbReference>
<evidence type="ECO:0008006" key="7">
    <source>
        <dbReference type="Google" id="ProtNLM"/>
    </source>
</evidence>
<protein>
    <recommendedName>
        <fullName evidence="7">Folylpoly-gamma-glutamate synthetase</fullName>
    </recommendedName>
</protein>
<dbReference type="Gene3D" id="3.40.1190.10">
    <property type="entry name" value="Mur-like, catalytic domain"/>
    <property type="match status" value="1"/>
</dbReference>
<keyword evidence="2" id="KW-0436">Ligase</keyword>
<dbReference type="PANTHER" id="PTHR11136:SF5">
    <property type="entry name" value="FOLYLPOLYGLUTAMATE SYNTHASE, MITOCHONDRIAL"/>
    <property type="match status" value="1"/>
</dbReference>
<comment type="caution">
    <text evidence="5">The sequence shown here is derived from an EMBL/GenBank/DDBJ whole genome shotgun (WGS) entry which is preliminary data.</text>
</comment>
<evidence type="ECO:0000256" key="2">
    <source>
        <dbReference type="ARBA" id="ARBA00022598"/>
    </source>
</evidence>
<organism evidence="5 6">
    <name type="scientific">Molorchus minor</name>
    <dbReference type="NCBI Taxonomy" id="1323400"/>
    <lineage>
        <taxon>Eukaryota</taxon>
        <taxon>Metazoa</taxon>
        <taxon>Ecdysozoa</taxon>
        <taxon>Arthropoda</taxon>
        <taxon>Hexapoda</taxon>
        <taxon>Insecta</taxon>
        <taxon>Pterygota</taxon>
        <taxon>Neoptera</taxon>
        <taxon>Endopterygota</taxon>
        <taxon>Coleoptera</taxon>
        <taxon>Polyphaga</taxon>
        <taxon>Cucujiformia</taxon>
        <taxon>Chrysomeloidea</taxon>
        <taxon>Cerambycidae</taxon>
        <taxon>Lamiinae</taxon>
        <taxon>Monochamini</taxon>
        <taxon>Molorchus</taxon>
    </lineage>
</organism>
<comment type="similarity">
    <text evidence="1">Belongs to the folylpolyglutamate synthase family.</text>
</comment>
<evidence type="ECO:0000256" key="4">
    <source>
        <dbReference type="ARBA" id="ARBA00022840"/>
    </source>
</evidence>
<evidence type="ECO:0000256" key="3">
    <source>
        <dbReference type="ARBA" id="ARBA00022741"/>
    </source>
</evidence>
<dbReference type="InterPro" id="IPR001645">
    <property type="entry name" value="Folylpolyglutamate_synth"/>
</dbReference>
<proteinExistence type="inferred from homology"/>
<dbReference type="PROSITE" id="PS01012">
    <property type="entry name" value="FOLYLPOLYGLU_SYNT_2"/>
    <property type="match status" value="1"/>
</dbReference>
<keyword evidence="4" id="KW-0067">ATP-binding</keyword>
<dbReference type="SUPFAM" id="SSF53623">
    <property type="entry name" value="MurD-like peptide ligases, catalytic domain"/>
    <property type="match status" value="1"/>
</dbReference>
<dbReference type="Proteomes" id="UP001162164">
    <property type="component" value="Unassembled WGS sequence"/>
</dbReference>
<keyword evidence="6" id="KW-1185">Reference proteome</keyword>
<dbReference type="InterPro" id="IPR036565">
    <property type="entry name" value="Mur-like_cat_sf"/>
</dbReference>
<dbReference type="EMBL" id="JAPWTJ010000010">
    <property type="protein sequence ID" value="KAJ8985657.1"/>
    <property type="molecule type" value="Genomic_DNA"/>
</dbReference>
<evidence type="ECO:0000313" key="6">
    <source>
        <dbReference type="Proteomes" id="UP001162164"/>
    </source>
</evidence>
<sequence length="307" mass="34520">MVFRSLRVGNNCVNTVSRTLVTLIDNMQKKSTRTYQEAIEALNRLQTNHQYIKDAAVKPKAETNIAEVKKFLERSGLSLDTLDQVPVIHVAGTNGKGTTCAYTESILRNHGYKTGFYSSPHLLDVRERIRINGLPISKTEFARHFWNIYDMLDRKKADNQDMPLLPRIFENKVDVAILEVGIGGEYDCTNVVRNTVVAGITPLDLDHTSLLGHSIESIAWNKAGIMKKKCVAFSTEQPEAAMNVLLERSLEKECSLTVVNYDYYKGGNNPRLPLHIQKTNASLALAISEAFIEKIVNDDHLKKTIFL</sequence>